<organism evidence="1 2">
    <name type="scientific">Phaeosphaeria nodorum (strain SN15 / ATCC MYA-4574 / FGSC 10173)</name>
    <name type="common">Glume blotch fungus</name>
    <name type="synonym">Parastagonospora nodorum</name>
    <dbReference type="NCBI Taxonomy" id="321614"/>
    <lineage>
        <taxon>Eukaryota</taxon>
        <taxon>Fungi</taxon>
        <taxon>Dikarya</taxon>
        <taxon>Ascomycota</taxon>
        <taxon>Pezizomycotina</taxon>
        <taxon>Dothideomycetes</taxon>
        <taxon>Pleosporomycetidae</taxon>
        <taxon>Pleosporales</taxon>
        <taxon>Pleosporineae</taxon>
        <taxon>Phaeosphaeriaceae</taxon>
        <taxon>Parastagonospora</taxon>
    </lineage>
</organism>
<accession>A0A7U2NPE4</accession>
<keyword evidence="2" id="KW-1185">Reference proteome</keyword>
<dbReference type="VEuPathDB" id="FungiDB:JI435_422590"/>
<proteinExistence type="predicted"/>
<sequence>MGGKRRVVELSSLAGIRYMRCYWCDRSLDRLSIHILRGVMIVVASQSCCFAQVGTSRTANTRPAMGIRSKAT</sequence>
<protein>
    <submittedName>
        <fullName evidence="1">Uncharacterized protein</fullName>
    </submittedName>
</protein>
<evidence type="ECO:0000313" key="1">
    <source>
        <dbReference type="EMBL" id="QRD05640.1"/>
    </source>
</evidence>
<dbReference type="EMBL" id="CP069041">
    <property type="protein sequence ID" value="QRD05640.1"/>
    <property type="molecule type" value="Genomic_DNA"/>
</dbReference>
<name>A0A7U2NPE4_PHANO</name>
<reference evidence="2" key="1">
    <citation type="journal article" date="2021" name="BMC Genomics">
        <title>Chromosome-level genome assembly and manually-curated proteome of model necrotroph Parastagonospora nodorum Sn15 reveals a genome-wide trove of candidate effector homologs, and redundancy of virulence-related functions within an accessory chromosome.</title>
        <authorList>
            <person name="Bertazzoni S."/>
            <person name="Jones D.A.B."/>
            <person name="Phan H.T."/>
            <person name="Tan K.-C."/>
            <person name="Hane J.K."/>
        </authorList>
    </citation>
    <scope>NUCLEOTIDE SEQUENCE [LARGE SCALE GENOMIC DNA]</scope>
    <source>
        <strain evidence="2">SN15 / ATCC MYA-4574 / FGSC 10173)</strain>
    </source>
</reference>
<dbReference type="Proteomes" id="UP000663193">
    <property type="component" value="Chromosome 19"/>
</dbReference>
<evidence type="ECO:0000313" key="2">
    <source>
        <dbReference type="Proteomes" id="UP000663193"/>
    </source>
</evidence>
<dbReference type="AlphaFoldDB" id="A0A7U2NPE4"/>
<gene>
    <name evidence="1" type="ORF">JI435_422590</name>
</gene>